<proteinExistence type="predicted"/>
<dbReference type="EMBL" id="SJJZ01000001">
    <property type="protein sequence ID" value="TCC11094.1"/>
    <property type="molecule type" value="Genomic_DNA"/>
</dbReference>
<reference evidence="2 3" key="1">
    <citation type="submission" date="2019-02" db="EMBL/GenBank/DDBJ databases">
        <title>Kribbella capetownensis sp. nov. and Kribbella speibonae sp. nov., isolated from soil.</title>
        <authorList>
            <person name="Curtis S.M."/>
            <person name="Norton I."/>
            <person name="Everest G.J."/>
            <person name="Meyers P.R."/>
        </authorList>
    </citation>
    <scope>NUCLEOTIDE SEQUENCE [LARGE SCALE GENOMIC DNA]</scope>
    <source>
        <strain evidence="2 3">KCTC 29219</strain>
    </source>
</reference>
<organism evidence="2 3">
    <name type="scientific">Kribbella soli</name>
    <dbReference type="NCBI Taxonomy" id="1124743"/>
    <lineage>
        <taxon>Bacteria</taxon>
        <taxon>Bacillati</taxon>
        <taxon>Actinomycetota</taxon>
        <taxon>Actinomycetes</taxon>
        <taxon>Propionibacteriales</taxon>
        <taxon>Kribbellaceae</taxon>
        <taxon>Kribbella</taxon>
    </lineage>
</organism>
<name>A0A4R0HMD6_9ACTN</name>
<dbReference type="SUPFAM" id="SSF48452">
    <property type="entry name" value="TPR-like"/>
    <property type="match status" value="1"/>
</dbReference>
<dbReference type="AlphaFoldDB" id="A0A4R0HMD6"/>
<dbReference type="Gene3D" id="1.25.40.10">
    <property type="entry name" value="Tetratricopeptide repeat domain"/>
    <property type="match status" value="1"/>
</dbReference>
<dbReference type="InterPro" id="IPR011990">
    <property type="entry name" value="TPR-like_helical_dom_sf"/>
</dbReference>
<keyword evidence="1" id="KW-1133">Transmembrane helix</keyword>
<comment type="caution">
    <text evidence="2">The sequence shown here is derived from an EMBL/GenBank/DDBJ whole genome shotgun (WGS) entry which is preliminary data.</text>
</comment>
<gene>
    <name evidence="2" type="ORF">E0H45_07330</name>
</gene>
<keyword evidence="1" id="KW-0472">Membrane</keyword>
<accession>A0A4R0HMD6</accession>
<evidence type="ECO:0000313" key="2">
    <source>
        <dbReference type="EMBL" id="TCC11094.1"/>
    </source>
</evidence>
<feature type="transmembrane region" description="Helical" evidence="1">
    <location>
        <begin position="51"/>
        <end position="71"/>
    </location>
</feature>
<keyword evidence="1" id="KW-0812">Transmembrane</keyword>
<dbReference type="OrthoDB" id="4506116at2"/>
<evidence type="ECO:0000256" key="1">
    <source>
        <dbReference type="SAM" id="Phobius"/>
    </source>
</evidence>
<keyword evidence="3" id="KW-1185">Reference proteome</keyword>
<evidence type="ECO:0008006" key="4">
    <source>
        <dbReference type="Google" id="ProtNLM"/>
    </source>
</evidence>
<protein>
    <recommendedName>
        <fullName evidence="4">Tetratricopeptide repeat protein</fullName>
    </recommendedName>
</protein>
<dbReference type="Proteomes" id="UP000292346">
    <property type="component" value="Unassembled WGS sequence"/>
</dbReference>
<evidence type="ECO:0000313" key="3">
    <source>
        <dbReference type="Proteomes" id="UP000292346"/>
    </source>
</evidence>
<sequence length="433" mass="47299">MSEEQPKPTQEPPEEQSRIQEFSLVVGGVASALLTDLTSQLLNQSLGQRGIVQWVGYSVAALLVVISYLRLRARRRRARERRLQGASELHAAAEEAEQWMIALGSDAGGMAAAEWFTVNEDWLRDLVATANPQNAAVDDFARICDALEAWYVRRPDPDALLQLSELLNAMAEASGRRGLAELAAARAATAYRLLGDLDAASTRLGLSDNIATHGRTAAALKMRRQVERALLHLARAERAPAGNDRDEAVLNARDRLDDARLTRPGPDLAADVAISINLAVVHLYQYDDEGALEQLRPALARATAAGDLSGQAHALELMGVAAWMRRNRHEAGSRWEHAAHLYAEIDEHEGHARCLQHLGSAAVIAEDLDTALELLEQSATLRTSESEILTKYLDAARRTSELPVVADDPPRRTAVNGLKRLLRTVRGFVGGLK</sequence>
<dbReference type="RefSeq" id="WP_131335477.1">
    <property type="nucleotide sequence ID" value="NZ_SJJZ01000001.1"/>
</dbReference>